<evidence type="ECO:0000313" key="2">
    <source>
        <dbReference type="EnsemblMetazoa" id="GBRI002704-PA"/>
    </source>
</evidence>
<reference evidence="3" key="1">
    <citation type="submission" date="2014-03" db="EMBL/GenBank/DDBJ databases">
        <authorList>
            <person name="Aksoy S."/>
            <person name="Warren W."/>
            <person name="Wilson R.K."/>
        </authorList>
    </citation>
    <scope>NUCLEOTIDE SEQUENCE [LARGE SCALE GENOMIC DNA]</scope>
    <source>
        <strain evidence="3">IAEA</strain>
    </source>
</reference>
<keyword evidence="3" id="KW-1185">Reference proteome</keyword>
<keyword evidence="1" id="KW-0812">Transmembrane</keyword>
<dbReference type="EnsemblMetazoa" id="GBRI002704-RA">
    <property type="protein sequence ID" value="GBRI002704-PA"/>
    <property type="gene ID" value="GBRI002704"/>
</dbReference>
<accession>A0A1A9W1B8</accession>
<evidence type="ECO:0000313" key="3">
    <source>
        <dbReference type="Proteomes" id="UP000091820"/>
    </source>
</evidence>
<name>A0A1A9W1B8_9MUSC</name>
<dbReference type="Proteomes" id="UP000091820">
    <property type="component" value="Unassembled WGS sequence"/>
</dbReference>
<keyword evidence="1" id="KW-1133">Transmembrane helix</keyword>
<evidence type="ECO:0000256" key="1">
    <source>
        <dbReference type="SAM" id="Phobius"/>
    </source>
</evidence>
<keyword evidence="1" id="KW-0472">Membrane</keyword>
<sequence>MYNKAKCLKPLKGDNDCPQKQCKRNIENLLLSLSKSTSNLALSTRKSTDKILMLTWIDRDFQCIYDFKLSSNMLVCKVDIITIVTYILYYAFVLLILNREEFEKAVIVSVF</sequence>
<proteinExistence type="predicted"/>
<organism evidence="2 3">
    <name type="scientific">Glossina brevipalpis</name>
    <dbReference type="NCBI Taxonomy" id="37001"/>
    <lineage>
        <taxon>Eukaryota</taxon>
        <taxon>Metazoa</taxon>
        <taxon>Ecdysozoa</taxon>
        <taxon>Arthropoda</taxon>
        <taxon>Hexapoda</taxon>
        <taxon>Insecta</taxon>
        <taxon>Pterygota</taxon>
        <taxon>Neoptera</taxon>
        <taxon>Endopterygota</taxon>
        <taxon>Diptera</taxon>
        <taxon>Brachycera</taxon>
        <taxon>Muscomorpha</taxon>
        <taxon>Hippoboscoidea</taxon>
        <taxon>Glossinidae</taxon>
        <taxon>Glossina</taxon>
    </lineage>
</organism>
<dbReference type="VEuPathDB" id="VectorBase:GBRI002704"/>
<protein>
    <submittedName>
        <fullName evidence="2">Uncharacterized protein</fullName>
    </submittedName>
</protein>
<reference evidence="2" key="2">
    <citation type="submission" date="2020-05" db="UniProtKB">
        <authorList>
            <consortium name="EnsemblMetazoa"/>
        </authorList>
    </citation>
    <scope>IDENTIFICATION</scope>
    <source>
        <strain evidence="2">IAEA</strain>
    </source>
</reference>
<dbReference type="AlphaFoldDB" id="A0A1A9W1B8"/>
<feature type="transmembrane region" description="Helical" evidence="1">
    <location>
        <begin position="78"/>
        <end position="97"/>
    </location>
</feature>